<accession>A0A291LAQ3</accession>
<feature type="region of interest" description="Disordered" evidence="1">
    <location>
        <begin position="105"/>
        <end position="129"/>
    </location>
</feature>
<keyword evidence="3" id="KW-1185">Reference proteome</keyword>
<evidence type="ECO:0000313" key="2">
    <source>
        <dbReference type="EMBL" id="ATI15696.1"/>
    </source>
</evidence>
<dbReference type="KEGG" id="vg:54982952"/>
<sequence length="129" mass="14545">MKERKTVTREGLQFKVMSSRERVAELGGRHFYCIGRDADGWTLFEHDQDITVHGSATPLGRRFERLLDTKALVAEIRRLVETDEVLPADCRPPWEIDARRHDANQAALAEQRSGAGLSQPTRHPCGAPI</sequence>
<organism evidence="2 3">
    <name type="scientific">Bordetella phage vB_BbrM_PHB04</name>
    <dbReference type="NCBI Taxonomy" id="2029657"/>
    <lineage>
        <taxon>Viruses</taxon>
        <taxon>Duplodnaviria</taxon>
        <taxon>Heunggongvirae</taxon>
        <taxon>Uroviricota</taxon>
        <taxon>Caudoviricetes</taxon>
        <taxon>Phabquatrovirus</taxon>
        <taxon>Phabquatrovirus PHB04</taxon>
    </lineage>
</organism>
<dbReference type="EMBL" id="MF663786">
    <property type="protein sequence ID" value="ATI15696.1"/>
    <property type="molecule type" value="Genomic_DNA"/>
</dbReference>
<dbReference type="Proteomes" id="UP000228765">
    <property type="component" value="Segment"/>
</dbReference>
<reference evidence="2 3" key="1">
    <citation type="submission" date="2017-08" db="EMBL/GenBank/DDBJ databases">
        <title>Complete genome sequence of a novel bacteriophage infecting Bordetella bronchiseptica.</title>
        <authorList>
            <person name="Chen Y."/>
            <person name="Song J."/>
            <person name="Wu B."/>
        </authorList>
    </citation>
    <scope>NUCLEOTIDE SEQUENCE [LARGE SCALE GENOMIC DNA]</scope>
</reference>
<proteinExistence type="predicted"/>
<dbReference type="GeneID" id="54982952"/>
<dbReference type="RefSeq" id="YP_009792744.1">
    <property type="nucleotide sequence ID" value="NC_047861.1"/>
</dbReference>
<name>A0A291LAQ3_9CAUD</name>
<evidence type="ECO:0000313" key="3">
    <source>
        <dbReference type="Proteomes" id="UP000228765"/>
    </source>
</evidence>
<evidence type="ECO:0000256" key="1">
    <source>
        <dbReference type="SAM" id="MobiDB-lite"/>
    </source>
</evidence>
<protein>
    <submittedName>
        <fullName evidence="2">Uncharacterized protein</fullName>
    </submittedName>
</protein>